<reference evidence="2" key="1">
    <citation type="submission" date="2013-10" db="EMBL/GenBank/DDBJ databases">
        <title>Genomic analysis of the causative agents of coccidiosis in chickens.</title>
        <authorList>
            <person name="Reid A.J."/>
            <person name="Blake D."/>
            <person name="Billington K."/>
            <person name="Browne H."/>
            <person name="Dunn M."/>
            <person name="Hung S."/>
            <person name="Kawahara F."/>
            <person name="Miranda-Saavedra D."/>
            <person name="Mourier T."/>
            <person name="Nagra H."/>
            <person name="Otto T.D."/>
            <person name="Rawlings N."/>
            <person name="Sanchez A."/>
            <person name="Sanders M."/>
            <person name="Subramaniam C."/>
            <person name="Tay Y."/>
            <person name="Dear P."/>
            <person name="Doerig C."/>
            <person name="Gruber A."/>
            <person name="Parkinson J."/>
            <person name="Shirley M."/>
            <person name="Wan K.L."/>
            <person name="Berriman M."/>
            <person name="Tomley F."/>
            <person name="Pain A."/>
        </authorList>
    </citation>
    <scope>NUCLEOTIDE SEQUENCE [LARGE SCALE GENOMIC DNA]</scope>
    <source>
        <strain evidence="2">Houghton</strain>
    </source>
</reference>
<dbReference type="AlphaFoldDB" id="U6LIG9"/>
<sequence length="439" mass="46595">MAGAARAAAGLADVEPPSATTIPTTPPNPDVESAVPSSAAAAAAAIAAAATAAAAEAAVEAATVPAARAAVAGKFRFSAAARKAKAATTRGGAIIGLLMSAMHDPIASVVQPDWSVCDSLLVHLESERQRLDSKDPSVAAAAAAVFAYIVSFNMLHAFRHAATSTDTRKFVRFAGVPLKKHFLNIEPPHVHEPNRRNIGTSAKRAVAGEPLAVLDGGLAISCSNNDVVTRKPEQQQQQHQQWKNTGGEKEGQNAEGRVGFSREQLHRDRQQQQQRERHRQSLYMGLQEQMLLQQERLVHLKEMVEYRLTNSNTRSPRPPFWVDLMTQYRSSDPKEAAEAAATLKGLEEEATAAVATLAMCVGGLLAEENRLGPCFPYPSAAAASAATVQSLALMSPAAAARGAAGKRQTAAIVTSSRLRMFVYGRILSGPLALNPQRLL</sequence>
<accession>U6LIG9</accession>
<reference evidence="2" key="2">
    <citation type="submission" date="2013-10" db="EMBL/GenBank/DDBJ databases">
        <authorList>
            <person name="Aslett M."/>
        </authorList>
    </citation>
    <scope>NUCLEOTIDE SEQUENCE [LARGE SCALE GENOMIC DNA]</scope>
    <source>
        <strain evidence="2">Houghton</strain>
    </source>
</reference>
<dbReference type="EMBL" id="HG711103">
    <property type="protein sequence ID" value="CDJ48344.1"/>
    <property type="molecule type" value="Genomic_DNA"/>
</dbReference>
<feature type="region of interest" description="Disordered" evidence="1">
    <location>
        <begin position="1"/>
        <end position="29"/>
    </location>
</feature>
<feature type="compositionally biased region" description="Low complexity" evidence="1">
    <location>
        <begin position="1"/>
        <end position="23"/>
    </location>
</feature>
<evidence type="ECO:0000313" key="2">
    <source>
        <dbReference type="EMBL" id="CDJ48344.1"/>
    </source>
</evidence>
<gene>
    <name evidence="2" type="ORF">EBH_0078500</name>
</gene>
<dbReference type="VEuPathDB" id="ToxoDB:EBH_0078500"/>
<dbReference type="Proteomes" id="UP000030750">
    <property type="component" value="Unassembled WGS sequence"/>
</dbReference>
<keyword evidence="3" id="KW-1185">Reference proteome</keyword>
<feature type="region of interest" description="Disordered" evidence="1">
    <location>
        <begin position="229"/>
        <end position="279"/>
    </location>
</feature>
<evidence type="ECO:0000313" key="3">
    <source>
        <dbReference type="Proteomes" id="UP000030750"/>
    </source>
</evidence>
<proteinExistence type="predicted"/>
<protein>
    <submittedName>
        <fullName evidence="2">Uncharacterized protein</fullName>
    </submittedName>
</protein>
<evidence type="ECO:0000256" key="1">
    <source>
        <dbReference type="SAM" id="MobiDB-lite"/>
    </source>
</evidence>
<organism evidence="2 3">
    <name type="scientific">Eimeria brunetti</name>
    <dbReference type="NCBI Taxonomy" id="51314"/>
    <lineage>
        <taxon>Eukaryota</taxon>
        <taxon>Sar</taxon>
        <taxon>Alveolata</taxon>
        <taxon>Apicomplexa</taxon>
        <taxon>Conoidasida</taxon>
        <taxon>Coccidia</taxon>
        <taxon>Eucoccidiorida</taxon>
        <taxon>Eimeriorina</taxon>
        <taxon>Eimeriidae</taxon>
        <taxon>Eimeria</taxon>
    </lineage>
</organism>
<name>U6LIG9_9EIME</name>